<dbReference type="InterPro" id="IPR011701">
    <property type="entry name" value="MFS"/>
</dbReference>
<organism evidence="8 9">
    <name type="scientific">Mariniphaga sediminis</name>
    <dbReference type="NCBI Taxonomy" id="1628158"/>
    <lineage>
        <taxon>Bacteria</taxon>
        <taxon>Pseudomonadati</taxon>
        <taxon>Bacteroidota</taxon>
        <taxon>Bacteroidia</taxon>
        <taxon>Marinilabiliales</taxon>
        <taxon>Prolixibacteraceae</taxon>
        <taxon>Mariniphaga</taxon>
    </lineage>
</organism>
<dbReference type="InterPro" id="IPR020846">
    <property type="entry name" value="MFS_dom"/>
</dbReference>
<evidence type="ECO:0000256" key="4">
    <source>
        <dbReference type="ARBA" id="ARBA00022989"/>
    </source>
</evidence>
<comment type="caution">
    <text evidence="8">The sequence shown here is derived from an EMBL/GenBank/DDBJ whole genome shotgun (WGS) entry which is preliminary data.</text>
</comment>
<feature type="transmembrane region" description="Helical" evidence="6">
    <location>
        <begin position="275"/>
        <end position="293"/>
    </location>
</feature>
<keyword evidence="4 6" id="KW-1133">Transmembrane helix</keyword>
<feature type="transmembrane region" description="Helical" evidence="6">
    <location>
        <begin position="210"/>
        <end position="232"/>
    </location>
</feature>
<evidence type="ECO:0000313" key="8">
    <source>
        <dbReference type="EMBL" id="RIH67294.1"/>
    </source>
</evidence>
<comment type="subcellular location">
    <subcellularLocation>
        <location evidence="1">Cell inner membrane</location>
        <topology evidence="1">Multi-pass membrane protein</topology>
    </subcellularLocation>
</comment>
<dbReference type="GO" id="GO:0005886">
    <property type="term" value="C:plasma membrane"/>
    <property type="evidence" value="ECO:0007669"/>
    <property type="project" value="UniProtKB-SubCell"/>
</dbReference>
<keyword evidence="9" id="KW-1185">Reference proteome</keyword>
<dbReference type="EMBL" id="QWET01000001">
    <property type="protein sequence ID" value="RIH67294.1"/>
    <property type="molecule type" value="Genomic_DNA"/>
</dbReference>
<evidence type="ECO:0000256" key="6">
    <source>
        <dbReference type="SAM" id="Phobius"/>
    </source>
</evidence>
<dbReference type="Gene3D" id="1.20.1250.20">
    <property type="entry name" value="MFS general substrate transporter like domains"/>
    <property type="match status" value="2"/>
</dbReference>
<keyword evidence="3 6" id="KW-0812">Transmembrane</keyword>
<dbReference type="AlphaFoldDB" id="A0A399D5X3"/>
<evidence type="ECO:0000259" key="7">
    <source>
        <dbReference type="PROSITE" id="PS50850"/>
    </source>
</evidence>
<evidence type="ECO:0000256" key="1">
    <source>
        <dbReference type="ARBA" id="ARBA00004429"/>
    </source>
</evidence>
<proteinExistence type="predicted"/>
<accession>A0A399D5X3</accession>
<feature type="transmembrane region" description="Helical" evidence="6">
    <location>
        <begin position="247"/>
        <end position="266"/>
    </location>
</feature>
<feature type="domain" description="Major facilitator superfamily (MFS) profile" evidence="7">
    <location>
        <begin position="1"/>
        <end position="387"/>
    </location>
</feature>
<dbReference type="InterPro" id="IPR050375">
    <property type="entry name" value="MFS_TsgA-like"/>
</dbReference>
<feature type="transmembrane region" description="Helical" evidence="6">
    <location>
        <begin position="156"/>
        <end position="174"/>
    </location>
</feature>
<evidence type="ECO:0000256" key="5">
    <source>
        <dbReference type="ARBA" id="ARBA00023136"/>
    </source>
</evidence>
<dbReference type="SUPFAM" id="SSF103473">
    <property type="entry name" value="MFS general substrate transporter"/>
    <property type="match status" value="1"/>
</dbReference>
<evidence type="ECO:0000313" key="9">
    <source>
        <dbReference type="Proteomes" id="UP000266441"/>
    </source>
</evidence>
<dbReference type="PROSITE" id="PS50850">
    <property type="entry name" value="MFS"/>
    <property type="match status" value="1"/>
</dbReference>
<feature type="transmembrane region" description="Helical" evidence="6">
    <location>
        <begin position="359"/>
        <end position="377"/>
    </location>
</feature>
<name>A0A399D5X3_9BACT</name>
<dbReference type="Proteomes" id="UP000266441">
    <property type="component" value="Unassembled WGS sequence"/>
</dbReference>
<evidence type="ECO:0000256" key="2">
    <source>
        <dbReference type="ARBA" id="ARBA00022475"/>
    </source>
</evidence>
<feature type="transmembrane region" description="Helical" evidence="6">
    <location>
        <begin position="31"/>
        <end position="52"/>
    </location>
</feature>
<dbReference type="GO" id="GO:0022857">
    <property type="term" value="F:transmembrane transporter activity"/>
    <property type="evidence" value="ECO:0007669"/>
    <property type="project" value="InterPro"/>
</dbReference>
<dbReference type="InterPro" id="IPR036259">
    <property type="entry name" value="MFS_trans_sf"/>
</dbReference>
<feature type="transmembrane region" description="Helical" evidence="6">
    <location>
        <begin position="299"/>
        <end position="322"/>
    </location>
</feature>
<protein>
    <submittedName>
        <fullName evidence="8">MFS transporter</fullName>
    </submittedName>
</protein>
<dbReference type="PANTHER" id="PTHR43702">
    <property type="entry name" value="L-FUCOSE-PROTON SYMPORTER"/>
    <property type="match status" value="1"/>
</dbReference>
<dbReference type="Pfam" id="PF07690">
    <property type="entry name" value="MFS_1"/>
    <property type="match status" value="1"/>
</dbReference>
<feature type="transmembrane region" description="Helical" evidence="6">
    <location>
        <begin position="122"/>
        <end position="144"/>
    </location>
</feature>
<feature type="transmembrane region" description="Helical" evidence="6">
    <location>
        <begin position="334"/>
        <end position="353"/>
    </location>
</feature>
<evidence type="ECO:0000256" key="3">
    <source>
        <dbReference type="ARBA" id="ARBA00022692"/>
    </source>
</evidence>
<keyword evidence="5 6" id="KW-0472">Membrane</keyword>
<dbReference type="OrthoDB" id="9786665at2"/>
<keyword evidence="2" id="KW-1003">Cell membrane</keyword>
<gene>
    <name evidence="8" type="ORF">D1164_00570</name>
</gene>
<feature type="transmembrane region" description="Helical" evidence="6">
    <location>
        <begin position="82"/>
        <end position="101"/>
    </location>
</feature>
<reference evidence="8 9" key="1">
    <citation type="journal article" date="2015" name="Int. J. Syst. Evol. Microbiol.">
        <title>Mariniphaga sediminis sp. nov., isolated from coastal sediment.</title>
        <authorList>
            <person name="Wang F.Q."/>
            <person name="Shen Q.Y."/>
            <person name="Chen G.J."/>
            <person name="Du Z.J."/>
        </authorList>
    </citation>
    <scope>NUCLEOTIDE SEQUENCE [LARGE SCALE GENOMIC DNA]</scope>
    <source>
        <strain evidence="8 9">SY21</strain>
    </source>
</reference>
<sequence length="387" mass="41681">MYAVLGFALGINAFFIPFVKEAFNISTAESYLIMTATFSAFVVFGAFSGGILKKAGYKGGMVIAFVLMAIGFFLITPAARSISFPMLLLALFISGLGQALLTGAVNTYVSIIGPEESAAKRIALMGICNKTFYAVASLMLAVFMDLANVRIEDTILPFYIITGVLLVMGLFYYFSPLPEIKAVGEDDDGEDIPENSTYSRSKTSIFQFPHLLLGVVAIFFVIGLETVALGTINDYATILHLASPENYIWLVSAGMVIGYSLGVLLIPKYVSQGQALLFSTVSGILVTLAIIMVPESVSIYLVAFLGLANAMMWPAVWPLAIADLGKFTKMGSSLLVTGIIGGAFLPLLFGYVAEQASYQNAYLVCLPAYLYIIYYALSGCKIRTNIN</sequence>
<dbReference type="PANTHER" id="PTHR43702:SF12">
    <property type="entry name" value="N-ACETYL GLUCOSAMINE TRANSPORTER NAGP"/>
    <property type="match status" value="1"/>
</dbReference>
<feature type="transmembrane region" description="Helical" evidence="6">
    <location>
        <begin position="59"/>
        <end position="76"/>
    </location>
</feature>